<dbReference type="Gene3D" id="3.30.70.270">
    <property type="match status" value="1"/>
</dbReference>
<name>A0A7W6BY56_9SPHN</name>
<dbReference type="CDD" id="cd01948">
    <property type="entry name" value="EAL"/>
    <property type="match status" value="1"/>
</dbReference>
<sequence length="438" mass="47840">MEMRWSPADPAAVPFTAGAAEWLGPRECEELVDEALTRLRGDERLGLLFLKVRGLSEQLDALVSDWNSHATQEALISLQASLPPGTRMARLGRETLALVFPRLPGLARAEELAAFVTAEPMLIRAGPGIPVPLDIRAGLAVAPDHGTSYETLLARAEMAVIELRQSAASFAVFQSDFQTRAILRSRLRQELERAEQKGQFELHYQPQVDLATGRVIGAEALMRWNHPRHGLLPPSEFLAGLERMPQARRVDIWVLETAAIQAAAWNGQKPGLRVAVNIMPKRLGPELVADVERVLGDHGLAPEALEIEIPERHALDDLEGAARTVHALRRLGVSVALDDFGTGFASFSAINTLEVNRLKIDRSFVTGMLSNGKSVAIVSTLVDLGRRIDMAILAEGIETTEQRDVLRAFGCTEGQGYLFGKAMEADQLWPCPPLGVMG</sequence>
<dbReference type="InterPro" id="IPR000160">
    <property type="entry name" value="GGDEF_dom"/>
</dbReference>
<feature type="domain" description="GGDEF" evidence="2">
    <location>
        <begin position="43"/>
        <end position="175"/>
    </location>
</feature>
<dbReference type="Proteomes" id="UP000561459">
    <property type="component" value="Unassembled WGS sequence"/>
</dbReference>
<organism evidence="3 4">
    <name type="scientific">Novosphingobium fluoreni</name>
    <dbReference type="NCBI Taxonomy" id="1391222"/>
    <lineage>
        <taxon>Bacteria</taxon>
        <taxon>Pseudomonadati</taxon>
        <taxon>Pseudomonadota</taxon>
        <taxon>Alphaproteobacteria</taxon>
        <taxon>Sphingomonadales</taxon>
        <taxon>Sphingomonadaceae</taxon>
        <taxon>Novosphingobium</taxon>
    </lineage>
</organism>
<dbReference type="PROSITE" id="PS50883">
    <property type="entry name" value="EAL"/>
    <property type="match status" value="1"/>
</dbReference>
<feature type="domain" description="EAL" evidence="1">
    <location>
        <begin position="184"/>
        <end position="436"/>
    </location>
</feature>
<gene>
    <name evidence="3" type="ORF">GGR39_001734</name>
</gene>
<dbReference type="PROSITE" id="PS50887">
    <property type="entry name" value="GGDEF"/>
    <property type="match status" value="1"/>
</dbReference>
<evidence type="ECO:0000313" key="3">
    <source>
        <dbReference type="EMBL" id="MBB3940084.1"/>
    </source>
</evidence>
<comment type="caution">
    <text evidence="3">The sequence shown here is derived from an EMBL/GenBank/DDBJ whole genome shotgun (WGS) entry which is preliminary data.</text>
</comment>
<dbReference type="Gene3D" id="3.20.20.450">
    <property type="entry name" value="EAL domain"/>
    <property type="match status" value="1"/>
</dbReference>
<dbReference type="InterPro" id="IPR043128">
    <property type="entry name" value="Rev_trsase/Diguanyl_cyclase"/>
</dbReference>
<evidence type="ECO:0000313" key="4">
    <source>
        <dbReference type="Proteomes" id="UP000561459"/>
    </source>
</evidence>
<dbReference type="AlphaFoldDB" id="A0A7W6BY56"/>
<protein>
    <submittedName>
        <fullName evidence="3">EAL domain-containing protein (Putative c-di-GMP-specific phosphodiesterase class I)/GGDEF domain-containing protein</fullName>
    </submittedName>
</protein>
<dbReference type="InterPro" id="IPR029787">
    <property type="entry name" value="Nucleotide_cyclase"/>
</dbReference>
<dbReference type="SMART" id="SM00052">
    <property type="entry name" value="EAL"/>
    <property type="match status" value="1"/>
</dbReference>
<dbReference type="PANTHER" id="PTHR33121">
    <property type="entry name" value="CYCLIC DI-GMP PHOSPHODIESTERASE PDEF"/>
    <property type="match status" value="1"/>
</dbReference>
<keyword evidence="4" id="KW-1185">Reference proteome</keyword>
<dbReference type="EMBL" id="JACIDY010000003">
    <property type="protein sequence ID" value="MBB3940084.1"/>
    <property type="molecule type" value="Genomic_DNA"/>
</dbReference>
<dbReference type="SUPFAM" id="SSF141868">
    <property type="entry name" value="EAL domain-like"/>
    <property type="match status" value="1"/>
</dbReference>
<accession>A0A7W6BY56</accession>
<reference evidence="3 4" key="1">
    <citation type="submission" date="2020-08" db="EMBL/GenBank/DDBJ databases">
        <title>Genomic Encyclopedia of Type Strains, Phase IV (KMG-IV): sequencing the most valuable type-strain genomes for metagenomic binning, comparative biology and taxonomic classification.</title>
        <authorList>
            <person name="Goeker M."/>
        </authorList>
    </citation>
    <scope>NUCLEOTIDE SEQUENCE [LARGE SCALE GENOMIC DNA]</scope>
    <source>
        <strain evidence="3 4">DSM 27568</strain>
    </source>
</reference>
<dbReference type="InterPro" id="IPR001633">
    <property type="entry name" value="EAL_dom"/>
</dbReference>
<proteinExistence type="predicted"/>
<dbReference type="InterPro" id="IPR050706">
    <property type="entry name" value="Cyclic-di-GMP_PDE-like"/>
</dbReference>
<dbReference type="SUPFAM" id="SSF55073">
    <property type="entry name" value="Nucleotide cyclase"/>
    <property type="match status" value="1"/>
</dbReference>
<dbReference type="Pfam" id="PF00563">
    <property type="entry name" value="EAL"/>
    <property type="match status" value="1"/>
</dbReference>
<evidence type="ECO:0000259" key="2">
    <source>
        <dbReference type="PROSITE" id="PS50887"/>
    </source>
</evidence>
<dbReference type="InterPro" id="IPR035919">
    <property type="entry name" value="EAL_sf"/>
</dbReference>
<evidence type="ECO:0000259" key="1">
    <source>
        <dbReference type="PROSITE" id="PS50883"/>
    </source>
</evidence>
<dbReference type="PANTHER" id="PTHR33121:SF79">
    <property type="entry name" value="CYCLIC DI-GMP PHOSPHODIESTERASE PDED-RELATED"/>
    <property type="match status" value="1"/>
</dbReference>
<dbReference type="GO" id="GO:0071111">
    <property type="term" value="F:cyclic-guanylate-specific phosphodiesterase activity"/>
    <property type="evidence" value="ECO:0007669"/>
    <property type="project" value="InterPro"/>
</dbReference>